<name>A0A7Z0VQ19_9GAMM</name>
<keyword evidence="4" id="KW-1185">Reference proteome</keyword>
<keyword evidence="1" id="KW-1133">Transmembrane helix</keyword>
<feature type="transmembrane region" description="Helical" evidence="1">
    <location>
        <begin position="146"/>
        <end position="172"/>
    </location>
</feature>
<organism evidence="3 4">
    <name type="scientific">Candidatus Thiodiazotropha endolucinida</name>
    <dbReference type="NCBI Taxonomy" id="1655433"/>
    <lineage>
        <taxon>Bacteria</taxon>
        <taxon>Pseudomonadati</taxon>
        <taxon>Pseudomonadota</taxon>
        <taxon>Gammaproteobacteria</taxon>
        <taxon>Chromatiales</taxon>
        <taxon>Sedimenticolaceae</taxon>
        <taxon>Candidatus Thiodiazotropha</taxon>
    </lineage>
</organism>
<sequence>MKKYFKWLLPILIVSIIGMVATMPNVDSHGYWLGKSKSDIRYLKDAVNEYWQDHKQLPSAEEGLISLANNAKQKNDSNQKRYLNRLPRDYWGNNYVYNIIEDGKKFEIYSAGPDAVDNEGKGDDVVIEDKQYSCELYNDCLTSRDYAYRVFIVTMLITITIILLALIFLIGAHIMLRVKDKSASSSIR</sequence>
<evidence type="ECO:0000259" key="2">
    <source>
        <dbReference type="Pfam" id="PF08334"/>
    </source>
</evidence>
<comment type="caution">
    <text evidence="3">The sequence shown here is derived from an EMBL/GenBank/DDBJ whole genome shotgun (WGS) entry which is preliminary data.</text>
</comment>
<reference evidence="3 4" key="1">
    <citation type="submission" date="2016-06" db="EMBL/GenBank/DDBJ databases">
        <title>Genome sequence of endosymbiont of Candidatus Endolucinida thiodiazotropha.</title>
        <authorList>
            <person name="Poehlein A."/>
            <person name="Koenig S."/>
            <person name="Heiden S.E."/>
            <person name="Thuermer A."/>
            <person name="Voget S."/>
            <person name="Daniel R."/>
            <person name="Markert S."/>
            <person name="Gros O."/>
            <person name="Schweder T."/>
        </authorList>
    </citation>
    <scope>NUCLEOTIDE SEQUENCE [LARGE SCALE GENOMIC DNA]</scope>
    <source>
        <strain evidence="3 4">COS</strain>
    </source>
</reference>
<accession>A0A7Z0VQ19</accession>
<dbReference type="InterPro" id="IPR013545">
    <property type="entry name" value="T2SS_protein-GspG_C"/>
</dbReference>
<dbReference type="AlphaFoldDB" id="A0A7Z0VQ19"/>
<dbReference type="SUPFAM" id="SSF54523">
    <property type="entry name" value="Pili subunits"/>
    <property type="match status" value="1"/>
</dbReference>
<dbReference type="RefSeq" id="WP_069120970.1">
    <property type="nucleotide sequence ID" value="NZ_MARB01000002.1"/>
</dbReference>
<evidence type="ECO:0000313" key="4">
    <source>
        <dbReference type="Proteomes" id="UP000094769"/>
    </source>
</evidence>
<dbReference type="EMBL" id="MARB01000002">
    <property type="protein sequence ID" value="ODJ89221.1"/>
    <property type="molecule type" value="Genomic_DNA"/>
</dbReference>
<keyword evidence="1" id="KW-0472">Membrane</keyword>
<evidence type="ECO:0000256" key="1">
    <source>
        <dbReference type="SAM" id="Phobius"/>
    </source>
</evidence>
<feature type="transmembrane region" description="Helical" evidence="1">
    <location>
        <begin position="7"/>
        <end position="26"/>
    </location>
</feature>
<dbReference type="InterPro" id="IPR045584">
    <property type="entry name" value="Pilin-like"/>
</dbReference>
<dbReference type="Pfam" id="PF08334">
    <property type="entry name" value="T2SSG"/>
    <property type="match status" value="1"/>
</dbReference>
<gene>
    <name evidence="3" type="primary">epsG</name>
    <name evidence="3" type="ORF">CODIS_03200</name>
</gene>
<dbReference type="Gene3D" id="3.30.700.10">
    <property type="entry name" value="Glycoprotein, Type 4 Pilin"/>
    <property type="match status" value="1"/>
</dbReference>
<keyword evidence="1" id="KW-0812">Transmembrane</keyword>
<dbReference type="OrthoDB" id="9795612at2"/>
<evidence type="ECO:0000313" key="3">
    <source>
        <dbReference type="EMBL" id="ODJ89221.1"/>
    </source>
</evidence>
<proteinExistence type="predicted"/>
<protein>
    <submittedName>
        <fullName evidence="3">Type II secretion system protein G</fullName>
    </submittedName>
</protein>
<dbReference type="Proteomes" id="UP000094769">
    <property type="component" value="Unassembled WGS sequence"/>
</dbReference>
<feature type="domain" description="Type II secretion system protein GspG C-terminal" evidence="2">
    <location>
        <begin position="35"/>
        <end position="126"/>
    </location>
</feature>